<dbReference type="InParanoid" id="M1YUE8"/>
<dbReference type="Pfam" id="PF13847">
    <property type="entry name" value="Methyltransf_31"/>
    <property type="match status" value="1"/>
</dbReference>
<comment type="catalytic activity">
    <reaction evidence="8">
        <text>arsenic triglutathione + 3 [thioredoxin]-dithiol + 3 S-adenosyl-L-methionine = trimethylarsine + 3 [thioredoxin]-disulfide + 3 glutathione + 3 S-adenosyl-L-homocysteine + 3 H(+)</text>
        <dbReference type="Rhea" id="RHEA:69432"/>
        <dbReference type="Rhea" id="RHEA-COMP:10698"/>
        <dbReference type="Rhea" id="RHEA-COMP:10700"/>
        <dbReference type="ChEBI" id="CHEBI:15378"/>
        <dbReference type="ChEBI" id="CHEBI:27130"/>
        <dbReference type="ChEBI" id="CHEBI:29950"/>
        <dbReference type="ChEBI" id="CHEBI:50058"/>
        <dbReference type="ChEBI" id="CHEBI:57856"/>
        <dbReference type="ChEBI" id="CHEBI:57925"/>
        <dbReference type="ChEBI" id="CHEBI:59789"/>
        <dbReference type="ChEBI" id="CHEBI:183640"/>
        <dbReference type="EC" id="2.1.1.137"/>
    </reaction>
</comment>
<protein>
    <recommendedName>
        <fullName evidence="5">Arsenite methyltransferase</fullName>
        <ecNumber evidence="4">2.1.1.137</ecNumber>
    </recommendedName>
</protein>
<evidence type="ECO:0000256" key="4">
    <source>
        <dbReference type="ARBA" id="ARBA00034521"/>
    </source>
</evidence>
<comment type="catalytic activity">
    <reaction evidence="6">
        <text>arsenic triglutathione + [thioredoxin]-dithiol + S-adenosyl-L-methionine + 2 H2O = methylarsonous acid + [thioredoxin]-disulfide + 3 glutathione + S-adenosyl-L-homocysteine + H(+)</text>
        <dbReference type="Rhea" id="RHEA:69460"/>
        <dbReference type="Rhea" id="RHEA-COMP:10698"/>
        <dbReference type="Rhea" id="RHEA-COMP:10700"/>
        <dbReference type="ChEBI" id="CHEBI:15377"/>
        <dbReference type="ChEBI" id="CHEBI:15378"/>
        <dbReference type="ChEBI" id="CHEBI:17826"/>
        <dbReference type="ChEBI" id="CHEBI:29950"/>
        <dbReference type="ChEBI" id="CHEBI:50058"/>
        <dbReference type="ChEBI" id="CHEBI:57856"/>
        <dbReference type="ChEBI" id="CHEBI:57925"/>
        <dbReference type="ChEBI" id="CHEBI:59789"/>
        <dbReference type="ChEBI" id="CHEBI:183640"/>
        <dbReference type="EC" id="2.1.1.137"/>
    </reaction>
</comment>
<dbReference type="Gene3D" id="3.40.50.150">
    <property type="entry name" value="Vaccinia Virus protein VP39"/>
    <property type="match status" value="1"/>
</dbReference>
<reference evidence="10 11" key="1">
    <citation type="journal article" date="2013" name="Front. Microbiol.">
        <title>The genome of Nitrospina gracilis illuminates the metabolism and evolution of the major marine nitrite oxidizer.</title>
        <authorList>
            <person name="Luecker S."/>
            <person name="Nowka B."/>
            <person name="Rattei T."/>
            <person name="Spieck E."/>
            <person name="and Daims H."/>
        </authorList>
    </citation>
    <scope>NUCLEOTIDE SEQUENCE [LARGE SCALE GENOMIC DNA]</scope>
    <source>
        <strain evidence="10 11">3/211</strain>
    </source>
</reference>
<proteinExistence type="inferred from homology"/>
<evidence type="ECO:0000256" key="1">
    <source>
        <dbReference type="ARBA" id="ARBA00022679"/>
    </source>
</evidence>
<evidence type="ECO:0000259" key="9">
    <source>
        <dbReference type="Pfam" id="PF13847"/>
    </source>
</evidence>
<comment type="caution">
    <text evidence="10">The sequence shown here is derived from an EMBL/GenBank/DDBJ whole genome shotgun (WGS) entry which is preliminary data.</text>
</comment>
<dbReference type="SUPFAM" id="SSF53335">
    <property type="entry name" value="S-adenosyl-L-methionine-dependent methyltransferases"/>
    <property type="match status" value="1"/>
</dbReference>
<keyword evidence="1 10" id="KW-0808">Transferase</keyword>
<evidence type="ECO:0000256" key="3">
    <source>
        <dbReference type="ARBA" id="ARBA00034487"/>
    </source>
</evidence>
<dbReference type="AlphaFoldDB" id="M1YUE8"/>
<evidence type="ECO:0000256" key="8">
    <source>
        <dbReference type="ARBA" id="ARBA00048428"/>
    </source>
</evidence>
<dbReference type="HOGENOM" id="CLU_052868_2_0_0"/>
<dbReference type="RefSeq" id="WP_005005341.1">
    <property type="nucleotide sequence ID" value="NZ_HG422173.1"/>
</dbReference>
<dbReference type="InterPro" id="IPR026669">
    <property type="entry name" value="Arsenite_MeTrfase-like"/>
</dbReference>
<evidence type="ECO:0000256" key="5">
    <source>
        <dbReference type="ARBA" id="ARBA00034545"/>
    </source>
</evidence>
<evidence type="ECO:0000256" key="2">
    <source>
        <dbReference type="ARBA" id="ARBA00022691"/>
    </source>
</evidence>
<dbReference type="Proteomes" id="UP000011704">
    <property type="component" value="Unassembled WGS sequence"/>
</dbReference>
<dbReference type="PANTHER" id="PTHR43675">
    <property type="entry name" value="ARSENITE METHYLTRANSFERASE"/>
    <property type="match status" value="1"/>
</dbReference>
<dbReference type="EMBL" id="CAQJ01000001">
    <property type="protein sequence ID" value="CCQ89192.1"/>
    <property type="molecule type" value="Genomic_DNA"/>
</dbReference>
<evidence type="ECO:0000256" key="7">
    <source>
        <dbReference type="ARBA" id="ARBA00047943"/>
    </source>
</evidence>
<feature type="domain" description="Methyltransferase" evidence="9">
    <location>
        <begin position="69"/>
        <end position="219"/>
    </location>
</feature>
<dbReference type="InterPro" id="IPR025714">
    <property type="entry name" value="Methyltranfer_dom"/>
</dbReference>
<dbReference type="EC" id="2.1.1.137" evidence="4"/>
<name>M1YUE8_NITG3</name>
<dbReference type="STRING" id="1266370.NITGR_10049"/>
<keyword evidence="2" id="KW-0949">S-adenosyl-L-methionine</keyword>
<dbReference type="GO" id="GO:0032259">
    <property type="term" value="P:methylation"/>
    <property type="evidence" value="ECO:0007669"/>
    <property type="project" value="UniProtKB-KW"/>
</dbReference>
<evidence type="ECO:0000313" key="11">
    <source>
        <dbReference type="Proteomes" id="UP000011704"/>
    </source>
</evidence>
<gene>
    <name evidence="10" type="ORF">NITGR_10049</name>
</gene>
<evidence type="ECO:0000256" key="6">
    <source>
        <dbReference type="ARBA" id="ARBA00047941"/>
    </source>
</evidence>
<dbReference type="GO" id="GO:0030791">
    <property type="term" value="F:arsenite methyltransferase activity"/>
    <property type="evidence" value="ECO:0007669"/>
    <property type="project" value="UniProtKB-EC"/>
</dbReference>
<keyword evidence="10" id="KW-0489">Methyltransferase</keyword>
<comment type="catalytic activity">
    <reaction evidence="7">
        <text>arsenic triglutathione + 2 [thioredoxin]-dithiol + 2 S-adenosyl-L-methionine + H2O = dimethylarsinous acid + 2 [thioredoxin]-disulfide + 3 glutathione + 2 S-adenosyl-L-homocysteine + 2 H(+)</text>
        <dbReference type="Rhea" id="RHEA:69464"/>
        <dbReference type="Rhea" id="RHEA-COMP:10698"/>
        <dbReference type="Rhea" id="RHEA-COMP:10700"/>
        <dbReference type="ChEBI" id="CHEBI:15377"/>
        <dbReference type="ChEBI" id="CHEBI:15378"/>
        <dbReference type="ChEBI" id="CHEBI:23808"/>
        <dbReference type="ChEBI" id="CHEBI:29950"/>
        <dbReference type="ChEBI" id="CHEBI:50058"/>
        <dbReference type="ChEBI" id="CHEBI:57856"/>
        <dbReference type="ChEBI" id="CHEBI:57925"/>
        <dbReference type="ChEBI" id="CHEBI:59789"/>
        <dbReference type="ChEBI" id="CHEBI:183640"/>
        <dbReference type="EC" id="2.1.1.137"/>
    </reaction>
</comment>
<comment type="similarity">
    <text evidence="3">Belongs to the methyltransferase superfamily. Arsenite methyltransferase family.</text>
</comment>
<dbReference type="PANTHER" id="PTHR43675:SF8">
    <property type="entry name" value="ARSENITE METHYLTRANSFERASE"/>
    <property type="match status" value="1"/>
</dbReference>
<evidence type="ECO:0000313" key="10">
    <source>
        <dbReference type="EMBL" id="CCQ89192.1"/>
    </source>
</evidence>
<sequence>MNERRSEMDTEAKVSHDDVREFYSKAAAATQENLCCPVKYDPGDLSHIPEEVLGISYGCGSPVSRADIQPGETMVDLGCGGGIDCFIAARGVGETGRVIGVDMTEEMLNVARKNAGRVAENLGYKNLEFHHGFLEAIPVEDDRADVITSNCVVNLSPSKREVFQEIRRILKPGGRFVIADIVSDQPVPAAMRENRELWGECVSGALTLDEFLDYARQAGFHGFRVTKDYLWKEVEGIRFYSYLLAGYKPLNIEESCCSGNVLAIYAGPFNEVTCEGVTFPVGRAVEIKEELGEILNHGPYRGLFNIIDPETEQVEDSGDDSCCG</sequence>
<keyword evidence="11" id="KW-1185">Reference proteome</keyword>
<dbReference type="InterPro" id="IPR029063">
    <property type="entry name" value="SAM-dependent_MTases_sf"/>
</dbReference>
<organism evidence="10 11">
    <name type="scientific">Nitrospina gracilis (strain 3/211)</name>
    <dbReference type="NCBI Taxonomy" id="1266370"/>
    <lineage>
        <taxon>Bacteria</taxon>
        <taxon>Pseudomonadati</taxon>
        <taxon>Nitrospinota/Tectimicrobiota group</taxon>
        <taxon>Nitrospinota</taxon>
        <taxon>Nitrospinia</taxon>
        <taxon>Nitrospinales</taxon>
        <taxon>Nitrospinaceae</taxon>
        <taxon>Nitrospina</taxon>
    </lineage>
</organism>
<dbReference type="CDD" id="cd02440">
    <property type="entry name" value="AdoMet_MTases"/>
    <property type="match status" value="1"/>
</dbReference>
<accession>M1YUE8</accession>